<dbReference type="SUPFAM" id="SSF50952">
    <property type="entry name" value="Soluble quinoprotein glucose dehydrogenase"/>
    <property type="match status" value="1"/>
</dbReference>
<dbReference type="PANTHER" id="PTHR19328">
    <property type="entry name" value="HEDGEHOG-INTERACTING PROTEIN"/>
    <property type="match status" value="1"/>
</dbReference>
<dbReference type="Pfam" id="PF07995">
    <property type="entry name" value="GSDH"/>
    <property type="match status" value="1"/>
</dbReference>
<accession>A0A0M0G0T9</accession>
<dbReference type="PROSITE" id="PS51257">
    <property type="entry name" value="PROKAR_LIPOPROTEIN"/>
    <property type="match status" value="1"/>
</dbReference>
<dbReference type="InterPro" id="IPR011042">
    <property type="entry name" value="6-blade_b-propeller_TolB-like"/>
</dbReference>
<dbReference type="EMBL" id="LGUE01000008">
    <property type="protein sequence ID" value="KON83076.1"/>
    <property type="molecule type" value="Genomic_DNA"/>
</dbReference>
<protein>
    <submittedName>
        <fullName evidence="2">Quinoprotein glucose dehydrogenase</fullName>
    </submittedName>
</protein>
<name>A0A0M0G0T9_9BACI</name>
<proteinExistence type="predicted"/>
<dbReference type="Gene3D" id="2.120.10.30">
    <property type="entry name" value="TolB, C-terminal domain"/>
    <property type="match status" value="1"/>
</dbReference>
<dbReference type="AlphaFoldDB" id="A0A0M0G0T9"/>
<dbReference type="InterPro" id="IPR011041">
    <property type="entry name" value="Quinoprot_gluc/sorb_DH_b-prop"/>
</dbReference>
<sequence length="357" mass="39735">MKHPFIWIIFSLVLIAGCADQEEKQQEEHASVEKPSVEYEVVADSLSIPWSIDQDGETLYVTERTGSIVEVQEGKKDKIDVSLEKPLSDNPEAGLLGFVLHPDFAQNQQAYAYYTYDDGGTPYNRVILLERKDQSWKEKDVLLDRIPSGQFHHGGRLEIGPDEKLYITTGDATNDEKAQDPEYLGGKILRMNLDGSIPSDNPSDSYLCSYGHRNPQGLAWDGETLYATEHGPKGYDEVNMIEKGANYGWPDVTGDEEKEGTIPPLAHSGEPSWAPSGAVFSEGKLLFATLAGQSIKQFDPDTKEVTDLLDGFGRIRDVHVDGETLYFTTNNTDGRGIPREQDDKLYKVDLSTIEGKQ</sequence>
<dbReference type="PATRIC" id="fig|189381.12.peg.3483"/>
<evidence type="ECO:0000313" key="2">
    <source>
        <dbReference type="EMBL" id="KON83076.1"/>
    </source>
</evidence>
<dbReference type="OrthoDB" id="9770043at2"/>
<dbReference type="InterPro" id="IPR012938">
    <property type="entry name" value="Glc/Sorbosone_DH"/>
</dbReference>
<feature type="domain" description="Glucose/Sorbosone dehydrogenase" evidence="1">
    <location>
        <begin position="47"/>
        <end position="335"/>
    </location>
</feature>
<reference evidence="3" key="1">
    <citation type="submission" date="2015-07" db="EMBL/GenBank/DDBJ databases">
        <title>Fjat-14235 jcm11544.</title>
        <authorList>
            <person name="Liu B."/>
            <person name="Wang J."/>
            <person name="Zhu Y."/>
            <person name="Liu G."/>
            <person name="Chen Q."/>
            <person name="Chen Z."/>
            <person name="Lan J."/>
            <person name="Che J."/>
            <person name="Ge C."/>
            <person name="Shi H."/>
            <person name="Pan Z."/>
            <person name="Liu X."/>
        </authorList>
    </citation>
    <scope>NUCLEOTIDE SEQUENCE [LARGE SCALE GENOMIC DNA]</scope>
    <source>
        <strain evidence="3">JCM 11544</strain>
    </source>
</reference>
<comment type="caution">
    <text evidence="2">The sequence shown here is derived from an EMBL/GenBank/DDBJ whole genome shotgun (WGS) entry which is preliminary data.</text>
</comment>
<dbReference type="Proteomes" id="UP000037405">
    <property type="component" value="Unassembled WGS sequence"/>
</dbReference>
<evidence type="ECO:0000313" key="3">
    <source>
        <dbReference type="Proteomes" id="UP000037405"/>
    </source>
</evidence>
<evidence type="ECO:0000259" key="1">
    <source>
        <dbReference type="Pfam" id="PF07995"/>
    </source>
</evidence>
<keyword evidence="3" id="KW-1185">Reference proteome</keyword>
<gene>
    <name evidence="2" type="ORF">AF331_19765</name>
</gene>
<dbReference type="RefSeq" id="WP_053429703.1">
    <property type="nucleotide sequence ID" value="NZ_LGUE01000008.1"/>
</dbReference>
<dbReference type="STRING" id="189381.GCA_900166615_00265"/>
<organism evidence="2 3">
    <name type="scientific">Rossellomorea marisflavi</name>
    <dbReference type="NCBI Taxonomy" id="189381"/>
    <lineage>
        <taxon>Bacteria</taxon>
        <taxon>Bacillati</taxon>
        <taxon>Bacillota</taxon>
        <taxon>Bacilli</taxon>
        <taxon>Bacillales</taxon>
        <taxon>Bacillaceae</taxon>
        <taxon>Rossellomorea</taxon>
    </lineage>
</organism>
<dbReference type="PANTHER" id="PTHR19328:SF13">
    <property type="entry name" value="HIPL1 PROTEIN"/>
    <property type="match status" value="1"/>
</dbReference>